<dbReference type="AlphaFoldDB" id="D7E6B9"/>
<dbReference type="InterPro" id="IPR013560">
    <property type="entry name" value="DUF1722"/>
</dbReference>
<dbReference type="KEGG" id="mev:Metev_0211"/>
<sequence>MEGFITPNIVISKCIEFEVCRYNGQIIKCPFIEKTKPYMNFIPVCPECAIGMGVPREPIDIIIEGNKKRLIQTSTGKDFTEKMHRFNYSYFKSLNNIDGFLLKSKSPSCGIGNVKAYADSKKLKLITTTENGFFGDEVVNYYPSLAREDENSLTDMYRREHFLIKIFTLAKFRKICSFKNLIDFHKNNFLLFKAYNPDEKKIMDNIISKIESNNPVNVVEEYRNHLYKLFVHPPKPNDYIEFMIEIFNQFSNLISNQEKLLFMENIQRYKEGKITLSTNRKLLKSLIQRAGNTSYADQSFFNPYPGKLMETDYII</sequence>
<accession>D7E6B9</accession>
<dbReference type="HOGENOM" id="CLU_076318_0_1_2"/>
<gene>
    <name evidence="2" type="ordered locus">Metev_0211</name>
</gene>
<dbReference type="STRING" id="644295.Metev_0211"/>
<dbReference type="GeneID" id="9345823"/>
<evidence type="ECO:0000313" key="2">
    <source>
        <dbReference type="EMBL" id="ADI73141.1"/>
    </source>
</evidence>
<dbReference type="Pfam" id="PF04463">
    <property type="entry name" value="2-thiour_desulf"/>
    <property type="match status" value="1"/>
</dbReference>
<dbReference type="Pfam" id="PF08349">
    <property type="entry name" value="DUF1722"/>
    <property type="match status" value="1"/>
</dbReference>
<protein>
    <recommendedName>
        <fullName evidence="1">DUF1722 domain-containing protein</fullName>
    </recommendedName>
</protein>
<reference evidence="2 3" key="1">
    <citation type="submission" date="2010-06" db="EMBL/GenBank/DDBJ databases">
        <title>Complete sequence chromosome of Methanohalobium evestigatum Z-7303.</title>
        <authorList>
            <consortium name="US DOE Joint Genome Institute"/>
            <person name="Lucas S."/>
            <person name="Copeland A."/>
            <person name="Lapidus A."/>
            <person name="Cheng J.-F."/>
            <person name="Bruce D."/>
            <person name="Goodwin L."/>
            <person name="Pitluck S."/>
            <person name="Saunders E."/>
            <person name="Detter J.C."/>
            <person name="Han C."/>
            <person name="Tapia R."/>
            <person name="Land M."/>
            <person name="Hauser L."/>
            <person name="Kyrpides N."/>
            <person name="Mikhailova N."/>
            <person name="Sieprawska-Lupa M."/>
            <person name="Whitman W.B."/>
            <person name="Anderson I."/>
            <person name="Woyke T."/>
        </authorList>
    </citation>
    <scope>NUCLEOTIDE SEQUENCE [LARGE SCALE GENOMIC DNA]</scope>
    <source>
        <strain evidence="3">ATCC BAA-1072 / DSM 3721 / NBRC 107634 / OCM 161 / Z-7303</strain>
    </source>
</reference>
<dbReference type="PANTHER" id="PTHR30087:SF0">
    <property type="entry name" value="INNER MEMBRANE PROTEIN"/>
    <property type="match status" value="1"/>
</dbReference>
<dbReference type="InterPro" id="IPR007553">
    <property type="entry name" value="2-thiour_desulf"/>
</dbReference>
<dbReference type="EMBL" id="CP002069">
    <property type="protein sequence ID" value="ADI73141.1"/>
    <property type="molecule type" value="Genomic_DNA"/>
</dbReference>
<evidence type="ECO:0000313" key="3">
    <source>
        <dbReference type="Proteomes" id="UP000000391"/>
    </source>
</evidence>
<dbReference type="OrthoDB" id="2675at2157"/>
<dbReference type="Proteomes" id="UP000000391">
    <property type="component" value="Chromosome"/>
</dbReference>
<organism evidence="2 3">
    <name type="scientific">Methanohalobium evestigatum (strain ATCC BAA-1072 / DSM 3721 / NBRC 107634 / OCM 161 / Z-7303)</name>
    <dbReference type="NCBI Taxonomy" id="644295"/>
    <lineage>
        <taxon>Archaea</taxon>
        <taxon>Methanobacteriati</taxon>
        <taxon>Methanobacteriota</taxon>
        <taxon>Stenosarchaea group</taxon>
        <taxon>Methanomicrobia</taxon>
        <taxon>Methanosarcinales</taxon>
        <taxon>Methanosarcinaceae</taxon>
        <taxon>Methanohalobium</taxon>
    </lineage>
</organism>
<name>D7E6B9_METEZ</name>
<evidence type="ECO:0000259" key="1">
    <source>
        <dbReference type="Pfam" id="PF08349"/>
    </source>
</evidence>
<keyword evidence="3" id="KW-1185">Reference proteome</keyword>
<dbReference type="RefSeq" id="WP_013193709.1">
    <property type="nucleotide sequence ID" value="NC_014253.1"/>
</dbReference>
<feature type="domain" description="DUF1722" evidence="1">
    <location>
        <begin position="190"/>
        <end position="305"/>
    </location>
</feature>
<dbReference type="PANTHER" id="PTHR30087">
    <property type="entry name" value="INNER MEMBRANE PROTEIN"/>
    <property type="match status" value="1"/>
</dbReference>
<proteinExistence type="predicted"/>